<proteinExistence type="predicted"/>
<dbReference type="InterPro" id="IPR001623">
    <property type="entry name" value="DnaJ_domain"/>
</dbReference>
<protein>
    <submittedName>
        <fullName evidence="3">DnaJ domain-containing protein</fullName>
    </submittedName>
</protein>
<accession>A0A1H4BX42</accession>
<dbReference type="RefSeq" id="WP_245731024.1">
    <property type="nucleotide sequence ID" value="NZ_FNQM01000006.1"/>
</dbReference>
<dbReference type="InterPro" id="IPR036869">
    <property type="entry name" value="J_dom_sf"/>
</dbReference>
<dbReference type="AlphaFoldDB" id="A0A1H4BX42"/>
<gene>
    <name evidence="3" type="ORF">SAMN05444370_10689</name>
</gene>
<feature type="region of interest" description="Disordered" evidence="1">
    <location>
        <begin position="137"/>
        <end position="157"/>
    </location>
</feature>
<dbReference type="Gene3D" id="1.10.287.110">
    <property type="entry name" value="DnaJ domain"/>
    <property type="match status" value="1"/>
</dbReference>
<sequence length="224" mass="25512">MRHRPPLEYDVSVSADKARRARRRSGLAGAVDGAARLCEHPECDRPGLYRAPKGPSELDSFRWFCLDHVREYNARWNFFDGVAEDAFEAQAESARLWERPTWRMGGQPKGPMGAQPHADGRAWERFGFSDPLDVLGANATLNPGKRGRETPQPRARRLPPNLMSAVEVLGVSPDAKKSEMRRRYRALVKDLHPDMNGGDRRDEGRLRRVLWAWDQIKASREITD</sequence>
<organism evidence="3 4">
    <name type="scientific">Rubrimonas cliftonensis</name>
    <dbReference type="NCBI Taxonomy" id="89524"/>
    <lineage>
        <taxon>Bacteria</taxon>
        <taxon>Pseudomonadati</taxon>
        <taxon>Pseudomonadota</taxon>
        <taxon>Alphaproteobacteria</taxon>
        <taxon>Rhodobacterales</taxon>
        <taxon>Paracoccaceae</taxon>
        <taxon>Rubrimonas</taxon>
    </lineage>
</organism>
<evidence type="ECO:0000256" key="1">
    <source>
        <dbReference type="SAM" id="MobiDB-lite"/>
    </source>
</evidence>
<name>A0A1H4BX42_9RHOB</name>
<evidence type="ECO:0000313" key="3">
    <source>
        <dbReference type="EMBL" id="SEA52708.1"/>
    </source>
</evidence>
<dbReference type="SUPFAM" id="SSF46565">
    <property type="entry name" value="Chaperone J-domain"/>
    <property type="match status" value="1"/>
</dbReference>
<reference evidence="3 4" key="1">
    <citation type="submission" date="2016-10" db="EMBL/GenBank/DDBJ databases">
        <authorList>
            <person name="de Groot N.N."/>
        </authorList>
    </citation>
    <scope>NUCLEOTIDE SEQUENCE [LARGE SCALE GENOMIC DNA]</scope>
    <source>
        <strain evidence="3 4">DSM 15345</strain>
    </source>
</reference>
<dbReference type="EMBL" id="FNQM01000006">
    <property type="protein sequence ID" value="SEA52708.1"/>
    <property type="molecule type" value="Genomic_DNA"/>
</dbReference>
<dbReference type="Pfam" id="PF00226">
    <property type="entry name" value="DnaJ"/>
    <property type="match status" value="1"/>
</dbReference>
<dbReference type="STRING" id="89524.SAMN05444370_10689"/>
<dbReference type="CDD" id="cd06257">
    <property type="entry name" value="DnaJ"/>
    <property type="match status" value="1"/>
</dbReference>
<dbReference type="PRINTS" id="PR00625">
    <property type="entry name" value="JDOMAIN"/>
</dbReference>
<dbReference type="SMART" id="SM00271">
    <property type="entry name" value="DnaJ"/>
    <property type="match status" value="1"/>
</dbReference>
<evidence type="ECO:0000259" key="2">
    <source>
        <dbReference type="PROSITE" id="PS50076"/>
    </source>
</evidence>
<feature type="domain" description="J" evidence="2">
    <location>
        <begin position="164"/>
        <end position="224"/>
    </location>
</feature>
<keyword evidence="4" id="KW-1185">Reference proteome</keyword>
<dbReference type="PROSITE" id="PS50076">
    <property type="entry name" value="DNAJ_2"/>
    <property type="match status" value="1"/>
</dbReference>
<dbReference type="Proteomes" id="UP000198703">
    <property type="component" value="Unassembled WGS sequence"/>
</dbReference>
<evidence type="ECO:0000313" key="4">
    <source>
        <dbReference type="Proteomes" id="UP000198703"/>
    </source>
</evidence>